<dbReference type="GO" id="GO:0016779">
    <property type="term" value="F:nucleotidyltransferase activity"/>
    <property type="evidence" value="ECO:0007669"/>
    <property type="project" value="UniProtKB-ARBA"/>
</dbReference>
<dbReference type="SUPFAM" id="SSF53448">
    <property type="entry name" value="Nucleotide-diphospho-sugar transferases"/>
    <property type="match status" value="1"/>
</dbReference>
<dbReference type="Gene3D" id="3.90.550.10">
    <property type="entry name" value="Spore Coat Polysaccharide Biosynthesis Protein SpsA, Chain A"/>
    <property type="match status" value="1"/>
</dbReference>
<dbReference type="PANTHER" id="PTHR43777:SF1">
    <property type="entry name" value="MOLYBDENUM COFACTOR CYTIDYLYLTRANSFERASE"/>
    <property type="match status" value="1"/>
</dbReference>
<keyword evidence="3" id="KW-1185">Reference proteome</keyword>
<organism evidence="2 3">
    <name type="scientific">Pelagicoccus enzymogenes</name>
    <dbReference type="NCBI Taxonomy" id="2773457"/>
    <lineage>
        <taxon>Bacteria</taxon>
        <taxon>Pseudomonadati</taxon>
        <taxon>Verrucomicrobiota</taxon>
        <taxon>Opitutia</taxon>
        <taxon>Puniceicoccales</taxon>
        <taxon>Pelagicoccaceae</taxon>
        <taxon>Pelagicoccus</taxon>
    </lineage>
</organism>
<gene>
    <name evidence="2" type="ORF">IEN85_18475</name>
</gene>
<name>A0A927FAI1_9BACT</name>
<evidence type="ECO:0000313" key="2">
    <source>
        <dbReference type="EMBL" id="MBD5781493.1"/>
    </source>
</evidence>
<dbReference type="Pfam" id="PF12804">
    <property type="entry name" value="NTP_transf_3"/>
    <property type="match status" value="1"/>
</dbReference>
<dbReference type="EMBL" id="JACYFG010000042">
    <property type="protein sequence ID" value="MBD5781493.1"/>
    <property type="molecule type" value="Genomic_DNA"/>
</dbReference>
<dbReference type="InterPro" id="IPR029044">
    <property type="entry name" value="Nucleotide-diphossugar_trans"/>
</dbReference>
<dbReference type="InterPro" id="IPR025877">
    <property type="entry name" value="MobA-like_NTP_Trfase"/>
</dbReference>
<dbReference type="AlphaFoldDB" id="A0A927FAI1"/>
<evidence type="ECO:0000259" key="1">
    <source>
        <dbReference type="Pfam" id="PF12804"/>
    </source>
</evidence>
<accession>A0A927FAI1</accession>
<reference evidence="2" key="1">
    <citation type="submission" date="2020-09" db="EMBL/GenBank/DDBJ databases">
        <title>Pelagicoccus enzymogenes sp. nov. with an EPS production, isolated from marine sediment.</title>
        <authorList>
            <person name="Feng X."/>
        </authorList>
    </citation>
    <scope>NUCLEOTIDE SEQUENCE</scope>
    <source>
        <strain evidence="2">NFK12</strain>
    </source>
</reference>
<protein>
    <submittedName>
        <fullName evidence="2">Nucleotidyltransferase family protein</fullName>
    </submittedName>
</protein>
<dbReference type="PANTHER" id="PTHR43777">
    <property type="entry name" value="MOLYBDENUM COFACTOR CYTIDYLYLTRANSFERASE"/>
    <property type="match status" value="1"/>
</dbReference>
<comment type="caution">
    <text evidence="2">The sequence shown here is derived from an EMBL/GenBank/DDBJ whole genome shotgun (WGS) entry which is preliminary data.</text>
</comment>
<dbReference type="RefSeq" id="WP_191618591.1">
    <property type="nucleotide sequence ID" value="NZ_JACYFG010000042.1"/>
</dbReference>
<dbReference type="Proteomes" id="UP000622317">
    <property type="component" value="Unassembled WGS sequence"/>
</dbReference>
<feature type="domain" description="MobA-like NTP transferase" evidence="1">
    <location>
        <begin position="5"/>
        <end position="167"/>
    </location>
</feature>
<proteinExistence type="predicted"/>
<dbReference type="CDD" id="cd04182">
    <property type="entry name" value="GT_2_like_f"/>
    <property type="match status" value="1"/>
</dbReference>
<evidence type="ECO:0000313" key="3">
    <source>
        <dbReference type="Proteomes" id="UP000622317"/>
    </source>
</evidence>
<sequence length="188" mass="20156">MRLGAVVLAAGQSRRFGAANKLLHVVDGEPLLARVLAAFEGLDLAEVVVVTGYQANRIEPLLEGRKLRSVFNASFEEGMGSSLACGVRSLEDAGLDGLLLSLGDLPRLKRQHVASVIQAFQRKGGEAIVQPRFQGVRGHPVCFPKRCLESLKALSGDQGAREVLATEGDSVVFLDMDDDACVRDMDTP</sequence>